<evidence type="ECO:0000256" key="1">
    <source>
        <dbReference type="ARBA" id="ARBA00004141"/>
    </source>
</evidence>
<dbReference type="PANTHER" id="PTHR28097">
    <property type="entry name" value="PHEROMONE A FACTOR RECEPTOR"/>
    <property type="match status" value="1"/>
</dbReference>
<dbReference type="PRINTS" id="PR00899">
    <property type="entry name" value="GPCRSTE3"/>
</dbReference>
<keyword evidence="7 10" id="KW-0472">Membrane</keyword>
<evidence type="ECO:0000256" key="5">
    <source>
        <dbReference type="ARBA" id="ARBA00022989"/>
    </source>
</evidence>
<dbReference type="CDD" id="cd14966">
    <property type="entry name" value="7tmD_STE3"/>
    <property type="match status" value="1"/>
</dbReference>
<keyword evidence="12" id="KW-1185">Reference proteome</keyword>
<feature type="transmembrane region" description="Helical" evidence="10">
    <location>
        <begin position="204"/>
        <end position="228"/>
    </location>
</feature>
<keyword evidence="4 10" id="KW-0812">Transmembrane</keyword>
<feature type="transmembrane region" description="Helical" evidence="10">
    <location>
        <begin position="112"/>
        <end position="132"/>
    </location>
</feature>
<feature type="transmembrane region" description="Helical" evidence="10">
    <location>
        <begin position="36"/>
        <end position="56"/>
    </location>
</feature>
<keyword evidence="3" id="KW-0589">Pheromone response</keyword>
<dbReference type="EMBL" id="JARKIB010000088">
    <property type="protein sequence ID" value="KAJ7744138.1"/>
    <property type="molecule type" value="Genomic_DNA"/>
</dbReference>
<organism evidence="11 12">
    <name type="scientific">Mycena metata</name>
    <dbReference type="NCBI Taxonomy" id="1033252"/>
    <lineage>
        <taxon>Eukaryota</taxon>
        <taxon>Fungi</taxon>
        <taxon>Dikarya</taxon>
        <taxon>Basidiomycota</taxon>
        <taxon>Agaricomycotina</taxon>
        <taxon>Agaricomycetes</taxon>
        <taxon>Agaricomycetidae</taxon>
        <taxon>Agaricales</taxon>
        <taxon>Marasmiineae</taxon>
        <taxon>Mycenaceae</taxon>
        <taxon>Mycena</taxon>
    </lineage>
</organism>
<accession>A0AAD7ILC9</accession>
<comment type="similarity">
    <text evidence="2">Belongs to the G-protein coupled receptor 4 family.</text>
</comment>
<evidence type="ECO:0000256" key="10">
    <source>
        <dbReference type="SAM" id="Phobius"/>
    </source>
</evidence>
<comment type="subcellular location">
    <subcellularLocation>
        <location evidence="1">Membrane</location>
        <topology evidence="1">Multi-pass membrane protein</topology>
    </subcellularLocation>
</comment>
<feature type="transmembrane region" description="Helical" evidence="10">
    <location>
        <begin position="271"/>
        <end position="290"/>
    </location>
</feature>
<evidence type="ECO:0000256" key="3">
    <source>
        <dbReference type="ARBA" id="ARBA00022507"/>
    </source>
</evidence>
<dbReference type="PANTHER" id="PTHR28097:SF1">
    <property type="entry name" value="PHEROMONE A FACTOR RECEPTOR"/>
    <property type="match status" value="1"/>
</dbReference>
<evidence type="ECO:0000256" key="2">
    <source>
        <dbReference type="ARBA" id="ARBA00011085"/>
    </source>
</evidence>
<dbReference type="GO" id="GO:0005886">
    <property type="term" value="C:plasma membrane"/>
    <property type="evidence" value="ECO:0007669"/>
    <property type="project" value="TreeGrafter"/>
</dbReference>
<dbReference type="InterPro" id="IPR001499">
    <property type="entry name" value="GPCR_STE3"/>
</dbReference>
<dbReference type="Proteomes" id="UP001215598">
    <property type="component" value="Unassembled WGS sequence"/>
</dbReference>
<evidence type="ECO:0000313" key="12">
    <source>
        <dbReference type="Proteomes" id="UP001215598"/>
    </source>
</evidence>
<keyword evidence="8 11" id="KW-0675">Receptor</keyword>
<keyword evidence="6" id="KW-0297">G-protein coupled receptor</keyword>
<name>A0AAD7ILC9_9AGAR</name>
<dbReference type="Pfam" id="PF02076">
    <property type="entry name" value="STE3"/>
    <property type="match status" value="1"/>
</dbReference>
<reference evidence="11" key="1">
    <citation type="submission" date="2023-03" db="EMBL/GenBank/DDBJ databases">
        <title>Massive genome expansion in bonnet fungi (Mycena s.s.) driven by repeated elements and novel gene families across ecological guilds.</title>
        <authorList>
            <consortium name="Lawrence Berkeley National Laboratory"/>
            <person name="Harder C.B."/>
            <person name="Miyauchi S."/>
            <person name="Viragh M."/>
            <person name="Kuo A."/>
            <person name="Thoen E."/>
            <person name="Andreopoulos B."/>
            <person name="Lu D."/>
            <person name="Skrede I."/>
            <person name="Drula E."/>
            <person name="Henrissat B."/>
            <person name="Morin E."/>
            <person name="Kohler A."/>
            <person name="Barry K."/>
            <person name="LaButti K."/>
            <person name="Morin E."/>
            <person name="Salamov A."/>
            <person name="Lipzen A."/>
            <person name="Mereny Z."/>
            <person name="Hegedus B."/>
            <person name="Baldrian P."/>
            <person name="Stursova M."/>
            <person name="Weitz H."/>
            <person name="Taylor A."/>
            <person name="Grigoriev I.V."/>
            <person name="Nagy L.G."/>
            <person name="Martin F."/>
            <person name="Kauserud H."/>
        </authorList>
    </citation>
    <scope>NUCLEOTIDE SEQUENCE</scope>
    <source>
        <strain evidence="11">CBHHK182m</strain>
    </source>
</reference>
<keyword evidence="5 10" id="KW-1133">Transmembrane helix</keyword>
<evidence type="ECO:0000256" key="4">
    <source>
        <dbReference type="ARBA" id="ARBA00022692"/>
    </source>
</evidence>
<evidence type="ECO:0000256" key="9">
    <source>
        <dbReference type="ARBA" id="ARBA00023224"/>
    </source>
</evidence>
<dbReference type="AlphaFoldDB" id="A0AAD7ILC9"/>
<comment type="caution">
    <text evidence="11">The sequence shown here is derived from an EMBL/GenBank/DDBJ whole genome shotgun (WGS) entry which is preliminary data.</text>
</comment>
<proteinExistence type="inferred from homology"/>
<evidence type="ECO:0000256" key="8">
    <source>
        <dbReference type="ARBA" id="ARBA00023170"/>
    </source>
</evidence>
<feature type="transmembrane region" description="Helical" evidence="10">
    <location>
        <begin position="6"/>
        <end position="24"/>
    </location>
</feature>
<evidence type="ECO:0000313" key="11">
    <source>
        <dbReference type="EMBL" id="KAJ7744138.1"/>
    </source>
</evidence>
<dbReference type="GO" id="GO:0004932">
    <property type="term" value="F:mating-type factor pheromone receptor activity"/>
    <property type="evidence" value="ECO:0007669"/>
    <property type="project" value="InterPro"/>
</dbReference>
<protein>
    <submittedName>
        <fullName evidence="11">Pheromone A receptor-domain-containing protein</fullName>
    </submittedName>
</protein>
<keyword evidence="9" id="KW-0807">Transducer</keyword>
<dbReference type="GO" id="GO:0000750">
    <property type="term" value="P:pheromone-dependent signal transduction involved in conjugation with cellular fusion"/>
    <property type="evidence" value="ECO:0007669"/>
    <property type="project" value="TreeGrafter"/>
</dbReference>
<feature type="transmembrane region" description="Helical" evidence="10">
    <location>
        <begin position="158"/>
        <end position="177"/>
    </location>
</feature>
<evidence type="ECO:0000256" key="7">
    <source>
        <dbReference type="ARBA" id="ARBA00023136"/>
    </source>
</evidence>
<evidence type="ECO:0000256" key="6">
    <source>
        <dbReference type="ARBA" id="ARBA00023040"/>
    </source>
</evidence>
<sequence>MVSNLLFPCFAFTGFCLALVPLYWQFEAWNVGTVWYIFWIALSCLTQYFNSVVWAGNALNSAPAWCEISIRISMAVSVALPAASLCINRRLYEIVSMPPGSVVDKPQKRRAIIVDSFLTGLFPALYVVLQLVSQRHRFNVLEDIGCTPDFYDALPTYFISYTAPVVLSFGSLVYCILSMCTMSTSRVAFADVLSAHKNLTPTHFLRLTGLVSATLLLTMTLGLLNIAANATAAALATQVSGDIAPFNFGVVASIPRSLWSASETHCVAVELTRWIAPACAFLVIAFLGFASEAREHYTRAFVAVSNAFWNTLAHMGIVRPLPPLPNTTISPPPRERAQRPFLRLGSTRSKKQAIGKPMRAISGTGSLADVAPLPKSPPGEMVTTFSPPSATTLRSFVVITPSPTEPNKYILPPYRGWHYFSNTDYREAEVIDDSVEMKALPEIPKGRTLA</sequence>
<gene>
    <name evidence="11" type="ORF">B0H16DRAFT_994780</name>
</gene>